<sequence>MAQQLNLVHGAHIQLDDDPLDTCNGHGTHVAGIAVAKDERFWRVAPEVLIGVYCVLGCSRTSSTAVLIEALQMACRDGMHIINLLVGSPSGIPTTIIYELSTQIARHGVMVISGAGNDGDKGPLLTNAPAVGFNVIAVGSMDQARFCSISITINSMGNIQIPRSYIQPHDLPLQLTKKRVALTKDTQGGWSVCNAITANLAGKVALVVRGGCEVERKAVNAQAAGAIAVILYDTIQQPVSGPFMDNPDRPPIVMIENRDGLKLVAALKAGQKVVISSDNDLHNLERNVHESVSPFSTWGPGTDMSFKPDLVAPGRYILSTLPLNMGGYGISSGTSISTTFVSGTFALLRECNSKLTIDQYKMLLQPKLYPPTSWDTNFLCSPPQQGHGALDLTNVFNTPDIDISYNPGMMDKTTLANGQQFALVIQFNITSDVAYEQNWGYFTTEAITMFNTDGSLAPAPIKKNDTFTIRDASYMLEQLSPHTNYTRSMRLVSDGPSTGYWVYAGYLLFNFVGPNGEASIMVPFLGMNDIYSSTPLLAPLVTAGYPQLYSGLTNDPIPAGDLSTTNYPVYNLTEGNLPTFRFTLQLNTSLFVDMVVSLDGSDRKPKYVEYGSSAFIVRNYSSQTPTYDFAWTGNTVDTTSSGTDILGQAPNGRYELVAYWQKTTRTTNTPNEVDFTFWRSPSFEITR</sequence>
<dbReference type="InterPro" id="IPR022398">
    <property type="entry name" value="Peptidase_S8_His-AS"/>
</dbReference>
<proteinExistence type="inferred from homology"/>
<dbReference type="PROSITE" id="PS00137">
    <property type="entry name" value="SUBTILASE_HIS"/>
    <property type="match status" value="1"/>
</dbReference>
<dbReference type="SUPFAM" id="SSF52025">
    <property type="entry name" value="PA domain"/>
    <property type="match status" value="1"/>
</dbReference>
<dbReference type="GO" id="GO:0006508">
    <property type="term" value="P:proteolysis"/>
    <property type="evidence" value="ECO:0007669"/>
    <property type="project" value="UniProtKB-KW"/>
</dbReference>
<protein>
    <submittedName>
        <fullName evidence="9">Peptidase S8/S53 domain-containing protein</fullName>
    </submittedName>
</protein>
<dbReference type="InterPro" id="IPR000209">
    <property type="entry name" value="Peptidase_S8/S53_dom"/>
</dbReference>
<dbReference type="PANTHER" id="PTHR43806">
    <property type="entry name" value="PEPTIDASE S8"/>
    <property type="match status" value="1"/>
</dbReference>
<evidence type="ECO:0000256" key="5">
    <source>
        <dbReference type="ARBA" id="ARBA00022825"/>
    </source>
</evidence>
<dbReference type="InterPro" id="IPR015500">
    <property type="entry name" value="Peptidase_S8_subtilisin-rel"/>
</dbReference>
<evidence type="ECO:0000259" key="7">
    <source>
        <dbReference type="Pfam" id="PF00082"/>
    </source>
</evidence>
<dbReference type="InterPro" id="IPR046450">
    <property type="entry name" value="PA_dom_sf"/>
</dbReference>
<organism evidence="9 10">
    <name type="scientific">Dimargaris cristalligena</name>
    <dbReference type="NCBI Taxonomy" id="215637"/>
    <lineage>
        <taxon>Eukaryota</taxon>
        <taxon>Fungi</taxon>
        <taxon>Fungi incertae sedis</taxon>
        <taxon>Zoopagomycota</taxon>
        <taxon>Kickxellomycotina</taxon>
        <taxon>Dimargaritomycetes</taxon>
        <taxon>Dimargaritales</taxon>
        <taxon>Dimargaritaceae</taxon>
        <taxon>Dimargaris</taxon>
    </lineage>
</organism>
<evidence type="ECO:0000256" key="1">
    <source>
        <dbReference type="ARBA" id="ARBA00011073"/>
    </source>
</evidence>
<dbReference type="Pfam" id="PF02225">
    <property type="entry name" value="PA"/>
    <property type="match status" value="1"/>
</dbReference>
<dbReference type="PANTHER" id="PTHR43806:SF66">
    <property type="entry name" value="SERIN ENDOPEPTIDASE"/>
    <property type="match status" value="1"/>
</dbReference>
<evidence type="ECO:0000313" key="9">
    <source>
        <dbReference type="EMBL" id="RKP34978.1"/>
    </source>
</evidence>
<dbReference type="SUPFAM" id="SSF52743">
    <property type="entry name" value="Subtilisin-like"/>
    <property type="match status" value="1"/>
</dbReference>
<evidence type="ECO:0000313" key="10">
    <source>
        <dbReference type="Proteomes" id="UP000268162"/>
    </source>
</evidence>
<dbReference type="Gene3D" id="3.40.50.200">
    <property type="entry name" value="Peptidase S8/S53 domain"/>
    <property type="match status" value="1"/>
</dbReference>
<dbReference type="PRINTS" id="PR00723">
    <property type="entry name" value="SUBTILISIN"/>
</dbReference>
<evidence type="ECO:0000256" key="4">
    <source>
        <dbReference type="ARBA" id="ARBA00022801"/>
    </source>
</evidence>
<evidence type="ECO:0000256" key="3">
    <source>
        <dbReference type="ARBA" id="ARBA00022670"/>
    </source>
</evidence>
<feature type="domain" description="PA" evidence="8">
    <location>
        <begin position="192"/>
        <end position="263"/>
    </location>
</feature>
<dbReference type="PROSITE" id="PS51892">
    <property type="entry name" value="SUBTILASE"/>
    <property type="match status" value="1"/>
</dbReference>
<evidence type="ECO:0000256" key="2">
    <source>
        <dbReference type="ARBA" id="ARBA00022512"/>
    </source>
</evidence>
<dbReference type="GO" id="GO:0005615">
    <property type="term" value="C:extracellular space"/>
    <property type="evidence" value="ECO:0007669"/>
    <property type="project" value="TreeGrafter"/>
</dbReference>
<keyword evidence="2" id="KW-0134">Cell wall</keyword>
<dbReference type="InterPro" id="IPR003137">
    <property type="entry name" value="PA_domain"/>
</dbReference>
<gene>
    <name evidence="9" type="ORF">BJ085DRAFT_40626</name>
</gene>
<dbReference type="Pfam" id="PF00082">
    <property type="entry name" value="Peptidase_S8"/>
    <property type="match status" value="1"/>
</dbReference>
<keyword evidence="4" id="KW-0378">Hydrolase</keyword>
<comment type="similarity">
    <text evidence="1 6">Belongs to the peptidase S8 family.</text>
</comment>
<keyword evidence="10" id="KW-1185">Reference proteome</keyword>
<comment type="caution">
    <text evidence="6">Lacks conserved residue(s) required for the propagation of feature annotation.</text>
</comment>
<reference evidence="10" key="1">
    <citation type="journal article" date="2018" name="Nat. Microbiol.">
        <title>Leveraging single-cell genomics to expand the fungal tree of life.</title>
        <authorList>
            <person name="Ahrendt S.R."/>
            <person name="Quandt C.A."/>
            <person name="Ciobanu D."/>
            <person name="Clum A."/>
            <person name="Salamov A."/>
            <person name="Andreopoulos B."/>
            <person name="Cheng J.F."/>
            <person name="Woyke T."/>
            <person name="Pelin A."/>
            <person name="Henrissat B."/>
            <person name="Reynolds N.K."/>
            <person name="Benny G.L."/>
            <person name="Smith M.E."/>
            <person name="James T.Y."/>
            <person name="Grigoriev I.V."/>
        </authorList>
    </citation>
    <scope>NUCLEOTIDE SEQUENCE [LARGE SCALE GENOMIC DNA]</scope>
    <source>
        <strain evidence="10">RSA 468</strain>
    </source>
</reference>
<keyword evidence="3" id="KW-0645">Protease</keyword>
<feature type="domain" description="Peptidase S8/S53" evidence="7">
    <location>
        <begin position="16"/>
        <end position="365"/>
    </location>
</feature>
<evidence type="ECO:0000256" key="6">
    <source>
        <dbReference type="PROSITE-ProRule" id="PRU01240"/>
    </source>
</evidence>
<evidence type="ECO:0000259" key="8">
    <source>
        <dbReference type="Pfam" id="PF02225"/>
    </source>
</evidence>
<accession>A0A4P9ZP63</accession>
<dbReference type="Proteomes" id="UP000268162">
    <property type="component" value="Unassembled WGS sequence"/>
</dbReference>
<keyword evidence="2" id="KW-0964">Secreted</keyword>
<keyword evidence="5" id="KW-0720">Serine protease</keyword>
<dbReference type="Gene3D" id="3.50.30.30">
    <property type="match status" value="1"/>
</dbReference>
<dbReference type="EMBL" id="ML003001">
    <property type="protein sequence ID" value="RKP34978.1"/>
    <property type="molecule type" value="Genomic_DNA"/>
</dbReference>
<dbReference type="STRING" id="215637.A0A4P9ZP63"/>
<dbReference type="AlphaFoldDB" id="A0A4P9ZP63"/>
<dbReference type="GO" id="GO:0004252">
    <property type="term" value="F:serine-type endopeptidase activity"/>
    <property type="evidence" value="ECO:0007669"/>
    <property type="project" value="InterPro"/>
</dbReference>
<dbReference type="InterPro" id="IPR036852">
    <property type="entry name" value="Peptidase_S8/S53_dom_sf"/>
</dbReference>
<dbReference type="CDD" id="cd00538">
    <property type="entry name" value="PA"/>
    <property type="match status" value="1"/>
</dbReference>
<name>A0A4P9ZP63_9FUNG</name>
<dbReference type="InterPro" id="IPR050131">
    <property type="entry name" value="Peptidase_S8_subtilisin-like"/>
</dbReference>